<organism evidence="2 3">
    <name type="scientific">Luteimonas colneyensis</name>
    <dbReference type="NCBI Taxonomy" id="2762230"/>
    <lineage>
        <taxon>Bacteria</taxon>
        <taxon>Pseudomonadati</taxon>
        <taxon>Pseudomonadota</taxon>
        <taxon>Gammaproteobacteria</taxon>
        <taxon>Lysobacterales</taxon>
        <taxon>Lysobacteraceae</taxon>
        <taxon>Luteimonas</taxon>
    </lineage>
</organism>
<evidence type="ECO:0000313" key="2">
    <source>
        <dbReference type="EMBL" id="MBD7989074.1"/>
    </source>
</evidence>
<dbReference type="EMBL" id="JACSQJ010000010">
    <property type="protein sequence ID" value="MBD7989074.1"/>
    <property type="molecule type" value="Genomic_DNA"/>
</dbReference>
<reference evidence="2 3" key="1">
    <citation type="submission" date="2020-08" db="EMBL/GenBank/DDBJ databases">
        <title>A Genomic Blueprint of the Chicken Gut Microbiome.</title>
        <authorList>
            <person name="Gilroy R."/>
            <person name="Ravi A."/>
            <person name="Getino M."/>
            <person name="Pursley I."/>
            <person name="Horton D.L."/>
            <person name="Alikhan N.-F."/>
            <person name="Baker D."/>
            <person name="Gharbi K."/>
            <person name="Hall N."/>
            <person name="Watson M."/>
            <person name="Adriaenssens E.M."/>
            <person name="Foster-Nyarko E."/>
            <person name="Jarju S."/>
            <person name="Secka A."/>
            <person name="Antonio M."/>
            <person name="Oren A."/>
            <person name="Chaudhuri R."/>
            <person name="La Ragione R.M."/>
            <person name="Hildebrand F."/>
            <person name="Pallen M.J."/>
        </authorList>
    </citation>
    <scope>NUCLEOTIDE SEQUENCE [LARGE SCALE GENOMIC DNA]</scope>
    <source>
        <strain evidence="2 3">Sa2BVA3</strain>
    </source>
</reference>
<protein>
    <submittedName>
        <fullName evidence="2">Uncharacterized protein</fullName>
    </submittedName>
</protein>
<feature type="compositionally biased region" description="Low complexity" evidence="1">
    <location>
        <begin position="86"/>
        <end position="116"/>
    </location>
</feature>
<comment type="caution">
    <text evidence="2">The sequence shown here is derived from an EMBL/GenBank/DDBJ whole genome shotgun (WGS) entry which is preliminary data.</text>
</comment>
<dbReference type="RefSeq" id="WP_191730234.1">
    <property type="nucleotide sequence ID" value="NZ_JACSQJ010000010.1"/>
</dbReference>
<feature type="region of interest" description="Disordered" evidence="1">
    <location>
        <begin position="72"/>
        <end position="116"/>
    </location>
</feature>
<keyword evidence="3" id="KW-1185">Reference proteome</keyword>
<proteinExistence type="predicted"/>
<sequence>MADPRPVAAPDAAQARRILALLHGDDVDAAITAGLAGFRPLDALAPAQNAALVEARDRLLAAWAARERHRARATRLQRIERERASARAARQPPAAPAAGTGSATADAGSGQRPALPAVAAAALARARARAGGSSA</sequence>
<evidence type="ECO:0000313" key="3">
    <source>
        <dbReference type="Proteomes" id="UP000647183"/>
    </source>
</evidence>
<name>A0ABR8UN25_9GAMM</name>
<dbReference type="Proteomes" id="UP000647183">
    <property type="component" value="Unassembled WGS sequence"/>
</dbReference>
<accession>A0ABR8UN25</accession>
<evidence type="ECO:0000256" key="1">
    <source>
        <dbReference type="SAM" id="MobiDB-lite"/>
    </source>
</evidence>
<gene>
    <name evidence="2" type="ORF">H9645_13635</name>
</gene>